<protein>
    <recommendedName>
        <fullName evidence="1">diguanylate cyclase</fullName>
        <ecNumber evidence="1">2.7.7.65</ecNumber>
    </recommendedName>
</protein>
<dbReference type="Pfam" id="PF14827">
    <property type="entry name" value="dCache_3"/>
    <property type="match status" value="1"/>
</dbReference>
<feature type="transmembrane region" description="Helical" evidence="3">
    <location>
        <begin position="9"/>
        <end position="29"/>
    </location>
</feature>
<dbReference type="Gene3D" id="3.30.70.270">
    <property type="match status" value="1"/>
</dbReference>
<dbReference type="CDD" id="cd01949">
    <property type="entry name" value="GGDEF"/>
    <property type="match status" value="1"/>
</dbReference>
<feature type="domain" description="GGDEF" evidence="4">
    <location>
        <begin position="487"/>
        <end position="617"/>
    </location>
</feature>
<evidence type="ECO:0000313" key="6">
    <source>
        <dbReference type="Proteomes" id="UP001054820"/>
    </source>
</evidence>
<dbReference type="SUPFAM" id="SSF103190">
    <property type="entry name" value="Sensory domain-like"/>
    <property type="match status" value="1"/>
</dbReference>
<evidence type="ECO:0000256" key="3">
    <source>
        <dbReference type="SAM" id="Phobius"/>
    </source>
</evidence>
<dbReference type="Proteomes" id="UP001054820">
    <property type="component" value="Chromosome"/>
</dbReference>
<comment type="catalytic activity">
    <reaction evidence="2">
        <text>2 GTP = 3',3'-c-di-GMP + 2 diphosphate</text>
        <dbReference type="Rhea" id="RHEA:24898"/>
        <dbReference type="ChEBI" id="CHEBI:33019"/>
        <dbReference type="ChEBI" id="CHEBI:37565"/>
        <dbReference type="ChEBI" id="CHEBI:58805"/>
        <dbReference type="EC" id="2.7.7.65"/>
    </reaction>
</comment>
<keyword evidence="3" id="KW-0812">Transmembrane</keyword>
<evidence type="ECO:0000256" key="1">
    <source>
        <dbReference type="ARBA" id="ARBA00012528"/>
    </source>
</evidence>
<proteinExistence type="predicted"/>
<evidence type="ECO:0000256" key="2">
    <source>
        <dbReference type="ARBA" id="ARBA00034247"/>
    </source>
</evidence>
<accession>A0ABM7MFA9</accession>
<dbReference type="Pfam" id="PF00990">
    <property type="entry name" value="GGDEF"/>
    <property type="match status" value="1"/>
</dbReference>
<dbReference type="PANTHER" id="PTHR45138:SF9">
    <property type="entry name" value="DIGUANYLATE CYCLASE DGCM-RELATED"/>
    <property type="match status" value="1"/>
</dbReference>
<dbReference type="InterPro" id="IPR043128">
    <property type="entry name" value="Rev_trsase/Diguanyl_cyclase"/>
</dbReference>
<reference evidence="5" key="1">
    <citation type="journal article" date="2022" name="Arch. Microbiol.">
        <title>Thiomicrorhabdus immobilis sp. nov., a mesophilic sulfur-oxidizing bacterium isolated from sediment of a brackish lake in northern Japan.</title>
        <authorList>
            <person name="Kojima H."/>
            <person name="Mochizuki J."/>
            <person name="Kanda M."/>
            <person name="Watanabe T."/>
            <person name="Fukui M."/>
        </authorList>
    </citation>
    <scope>NUCLEOTIDE SEQUENCE</scope>
    <source>
        <strain evidence="5">Am19</strain>
    </source>
</reference>
<dbReference type="InterPro" id="IPR050469">
    <property type="entry name" value="Diguanylate_Cyclase"/>
</dbReference>
<keyword evidence="6" id="KW-1185">Reference proteome</keyword>
<dbReference type="EC" id="2.7.7.65" evidence="1"/>
<dbReference type="InterPro" id="IPR029151">
    <property type="entry name" value="Sensor-like_sf"/>
</dbReference>
<gene>
    <name evidence="5" type="ORF">THMIRHAM_19230</name>
</gene>
<dbReference type="SMART" id="SM00267">
    <property type="entry name" value="GGDEF"/>
    <property type="match status" value="1"/>
</dbReference>
<evidence type="ECO:0000313" key="5">
    <source>
        <dbReference type="EMBL" id="BCN94138.1"/>
    </source>
</evidence>
<dbReference type="InterPro" id="IPR000160">
    <property type="entry name" value="GGDEF_dom"/>
</dbReference>
<organism evidence="5 6">
    <name type="scientific">Thiomicrorhabdus immobilis</name>
    <dbReference type="NCBI Taxonomy" id="2791037"/>
    <lineage>
        <taxon>Bacteria</taxon>
        <taxon>Pseudomonadati</taxon>
        <taxon>Pseudomonadota</taxon>
        <taxon>Gammaproteobacteria</taxon>
        <taxon>Thiotrichales</taxon>
        <taxon>Piscirickettsiaceae</taxon>
        <taxon>Thiomicrorhabdus</taxon>
    </lineage>
</organism>
<dbReference type="PANTHER" id="PTHR45138">
    <property type="entry name" value="REGULATORY COMPONENTS OF SENSORY TRANSDUCTION SYSTEM"/>
    <property type="match status" value="1"/>
</dbReference>
<dbReference type="NCBIfam" id="TIGR00254">
    <property type="entry name" value="GGDEF"/>
    <property type="match status" value="1"/>
</dbReference>
<name>A0ABM7MFA9_9GAMM</name>
<dbReference type="InterPro" id="IPR029787">
    <property type="entry name" value="Nucleotide_cyclase"/>
</dbReference>
<dbReference type="Gene3D" id="3.30.450.20">
    <property type="entry name" value="PAS domain"/>
    <property type="match status" value="2"/>
</dbReference>
<dbReference type="PROSITE" id="PS50887">
    <property type="entry name" value="GGDEF"/>
    <property type="match status" value="1"/>
</dbReference>
<dbReference type="EMBL" id="AP024202">
    <property type="protein sequence ID" value="BCN94138.1"/>
    <property type="molecule type" value="Genomic_DNA"/>
</dbReference>
<evidence type="ECO:0000259" key="4">
    <source>
        <dbReference type="PROSITE" id="PS50887"/>
    </source>
</evidence>
<feature type="transmembrane region" description="Helical" evidence="3">
    <location>
        <begin position="299"/>
        <end position="319"/>
    </location>
</feature>
<dbReference type="InterPro" id="IPR029150">
    <property type="entry name" value="dCache_3"/>
</dbReference>
<keyword evidence="3" id="KW-1133">Transmembrane helix</keyword>
<sequence length="631" mass="73289">MTFFKTTKTLIFGTFLTIILVATALYWLYATAKTQLYNDVLSAHYKTLDYDINRLVENRREASMAIALTLSENKQVRDFICEHCTPETQSRLNFDALLDELALHTHHSGIWIQILDHQGISRYRSWTDKVGDSLVNARRDVQTMLQTPQITQSMSVGKFSLTFKAMVPLLDENQQLIGIVEVVSHIAPLTVRLKEAQGVDSVILVDKRYRKQLTKAYTGLFVNDYYVANANASKSEMSYLETVASQRFSKMEPVWVDDNKVITQHPIQDDSGLVLGYWFLFAPEKNLDLVEMQQLKSRYLYTALVIMLLSLMLMLLYIFKKRSDISSSYYRTILDSASEIIFVSNLERILEANQQFFEFYSKFNSIDEFLRYYDCVCDTFEKQEGYLQREMEGVFWLEYVLKHPDDLHKVVIKKDSQTYYFQVKVAQIQLYETPLYSVIMHDITSQELYKKQLEFLSQTDTLTGISNRLVFNQTLVQEVQRSHRYHSDLSLLIFDIDFFKNINDSYGHEVGDQVLITLSEEVGKLLRETDVFCRIGGEEFTIIMPETNLHDAEQTAERLRKAIEELPQSTLPTQLTVSFGVAAMTRWDNDKTLLKRADQALYRAKENGRNRVEIAIELDNQAHLNFNKPIN</sequence>
<keyword evidence="3" id="KW-0472">Membrane</keyword>
<dbReference type="SUPFAM" id="SSF55073">
    <property type="entry name" value="Nucleotide cyclase"/>
    <property type="match status" value="1"/>
</dbReference>